<keyword evidence="10 19" id="KW-0413">Isomerase</keyword>
<comment type="similarity">
    <text evidence="5 14">Belongs to the phosphohexose mutase family.</text>
</comment>
<dbReference type="PANTHER" id="PTHR45745">
    <property type="entry name" value="PHOSPHOMANNOMUTASE 45A"/>
    <property type="match status" value="1"/>
</dbReference>
<dbReference type="GO" id="GO:0000287">
    <property type="term" value="F:magnesium ion binding"/>
    <property type="evidence" value="ECO:0007669"/>
    <property type="project" value="InterPro"/>
</dbReference>
<dbReference type="GO" id="GO:0004614">
    <property type="term" value="F:phosphoglucomutase activity"/>
    <property type="evidence" value="ECO:0007669"/>
    <property type="project" value="UniProtKB-EC"/>
</dbReference>
<feature type="domain" description="Alpha-D-phosphohexomutase alpha/beta/alpha" evidence="17">
    <location>
        <begin position="210"/>
        <end position="310"/>
    </location>
</feature>
<comment type="pathway">
    <text evidence="4">Lipid metabolism.</text>
</comment>
<keyword evidence="8 14" id="KW-0479">Metal-binding</keyword>
<reference evidence="19 20" key="1">
    <citation type="submission" date="2020-08" db="EMBL/GenBank/DDBJ databases">
        <title>Genomic Encyclopedia of Type Strains, Phase IV (KMG-IV): sequencing the most valuable type-strain genomes for metagenomic binning, comparative biology and taxonomic classification.</title>
        <authorList>
            <person name="Goeker M."/>
        </authorList>
    </citation>
    <scope>NUCLEOTIDE SEQUENCE [LARGE SCALE GENOMIC DNA]</scope>
    <source>
        <strain evidence="19 20">DSM 103526</strain>
    </source>
</reference>
<name>A0A841KRC0_9FIRM</name>
<evidence type="ECO:0000256" key="13">
    <source>
        <dbReference type="ARBA" id="ARBA00041467"/>
    </source>
</evidence>
<dbReference type="Gene3D" id="3.30.310.50">
    <property type="entry name" value="Alpha-D-phosphohexomutase, C-terminal domain"/>
    <property type="match status" value="1"/>
</dbReference>
<evidence type="ECO:0000259" key="17">
    <source>
        <dbReference type="Pfam" id="PF02879"/>
    </source>
</evidence>
<dbReference type="GO" id="GO:0008973">
    <property type="term" value="F:phosphopentomutase activity"/>
    <property type="evidence" value="ECO:0007669"/>
    <property type="project" value="TreeGrafter"/>
</dbReference>
<evidence type="ECO:0000256" key="6">
    <source>
        <dbReference type="ARBA" id="ARBA00012728"/>
    </source>
</evidence>
<dbReference type="SUPFAM" id="SSF55957">
    <property type="entry name" value="Phosphoglucomutase, C-terminal domain"/>
    <property type="match status" value="1"/>
</dbReference>
<dbReference type="PRINTS" id="PR00509">
    <property type="entry name" value="PGMPMM"/>
</dbReference>
<evidence type="ECO:0000256" key="11">
    <source>
        <dbReference type="ARBA" id="ARBA00039995"/>
    </source>
</evidence>
<dbReference type="Proteomes" id="UP000579281">
    <property type="component" value="Unassembled WGS sequence"/>
</dbReference>
<dbReference type="SUPFAM" id="SSF53738">
    <property type="entry name" value="Phosphoglucomutase, first 3 domains"/>
    <property type="match status" value="3"/>
</dbReference>
<evidence type="ECO:0000256" key="9">
    <source>
        <dbReference type="ARBA" id="ARBA00022842"/>
    </source>
</evidence>
<dbReference type="CDD" id="cd05799">
    <property type="entry name" value="PGM2"/>
    <property type="match status" value="1"/>
</dbReference>
<dbReference type="InterPro" id="IPR036900">
    <property type="entry name" value="A-D-PHexomutase_C_sf"/>
</dbReference>
<evidence type="ECO:0000256" key="2">
    <source>
        <dbReference type="ARBA" id="ARBA00001946"/>
    </source>
</evidence>
<dbReference type="Pfam" id="PF02878">
    <property type="entry name" value="PGM_PMM_I"/>
    <property type="match status" value="1"/>
</dbReference>
<keyword evidence="20" id="KW-1185">Reference proteome</keyword>
<evidence type="ECO:0000256" key="1">
    <source>
        <dbReference type="ARBA" id="ARBA00000443"/>
    </source>
</evidence>
<dbReference type="InterPro" id="IPR005841">
    <property type="entry name" value="Alpha-D-phosphohexomutase_SF"/>
</dbReference>
<evidence type="ECO:0000256" key="7">
    <source>
        <dbReference type="ARBA" id="ARBA00022553"/>
    </source>
</evidence>
<evidence type="ECO:0000256" key="10">
    <source>
        <dbReference type="ARBA" id="ARBA00023235"/>
    </source>
</evidence>
<protein>
    <recommendedName>
        <fullName evidence="11">Phosphoglucomutase</fullName>
        <ecNumber evidence="6">5.4.2.2</ecNumber>
    </recommendedName>
    <alternativeName>
        <fullName evidence="13">Alpha-phosphoglucomutase</fullName>
    </alternativeName>
    <alternativeName>
        <fullName evidence="12">Glucose phosphomutase</fullName>
    </alternativeName>
</protein>
<feature type="domain" description="Alpha-D-phosphohexomutase alpha/beta/alpha" evidence="16">
    <location>
        <begin position="43"/>
        <end position="181"/>
    </location>
</feature>
<evidence type="ECO:0000256" key="4">
    <source>
        <dbReference type="ARBA" id="ARBA00005189"/>
    </source>
</evidence>
<organism evidence="19 20">
    <name type="scientific">Anaerosolibacter carboniphilus</name>
    <dbReference type="NCBI Taxonomy" id="1417629"/>
    <lineage>
        <taxon>Bacteria</taxon>
        <taxon>Bacillati</taxon>
        <taxon>Bacillota</taxon>
        <taxon>Clostridia</taxon>
        <taxon>Peptostreptococcales</taxon>
        <taxon>Thermotaleaceae</taxon>
        <taxon>Anaerosolibacter</taxon>
    </lineage>
</organism>
<dbReference type="EMBL" id="JACHEN010000013">
    <property type="protein sequence ID" value="MBB6216294.1"/>
    <property type="molecule type" value="Genomic_DNA"/>
</dbReference>
<dbReference type="InterPro" id="IPR016055">
    <property type="entry name" value="A-D-PHexomutase_a/b/a-I/II/III"/>
</dbReference>
<comment type="pathway">
    <text evidence="3">Glycolipid metabolism; diglucosyl-diacylglycerol biosynthesis.</text>
</comment>
<dbReference type="GO" id="GO:0006166">
    <property type="term" value="P:purine ribonucleoside salvage"/>
    <property type="evidence" value="ECO:0007669"/>
    <property type="project" value="TreeGrafter"/>
</dbReference>
<dbReference type="InterPro" id="IPR005845">
    <property type="entry name" value="A-D-PHexomutase_a/b/a-II"/>
</dbReference>
<evidence type="ECO:0000256" key="8">
    <source>
        <dbReference type="ARBA" id="ARBA00022723"/>
    </source>
</evidence>
<evidence type="ECO:0000259" key="15">
    <source>
        <dbReference type="Pfam" id="PF00408"/>
    </source>
</evidence>
<evidence type="ECO:0000256" key="12">
    <source>
        <dbReference type="ARBA" id="ARBA00041398"/>
    </source>
</evidence>
<dbReference type="AlphaFoldDB" id="A0A841KRC0"/>
<sequence length="574" mass="65044">MNYKEQYEAWLNNEYFDEATREELMAIREDEEEIEDRFYRNLEFGTAGLRGKVGAGTNRMNKYIIRQATQGLADFIVAKGQEYMGRGVAIAYDVRHFSREFAKEAALVLAGNGIKAYLFEDIRPTPELSYTVRRLQAAGGIVVTASHNPREYNGYKVYWEEGAQILSDIAVAVEKNIESIKDFSKIKMIDEQTALKQGLLNILGQEIDDEYLGKVESLALRDDINKEIKLVYTPLNGTGNIPVRRVLKERGFKNVWVVPEQEKPDPDFSTVGYPNPEDTKAFAYAEKLGKSMDAEMVFATDPDCDRVACMVKGKNGDYVPLNGNQTGAILIEYILSSLREKGKLTGNGYIVKSIVTGDLGKAIAQSYGIETFETLTGFKNICGKVNEMEKKCDHPFLFGYEESIGYVAGTFVRDKDGVIASMLLCEAAAYYSFQGKSLLDVLEELYHTHGYHMEKLISLTLEGMEGQQRIGRMMKEYRKNFPMQMGDNDLMQYIDYEKGIRFDVVNQKETSGSIPVSDVLRYFFEDGSWYAVRPSGTEPKIKIYIYTKGRSREEAQKKITVFEKTIMGLLNDVE</sequence>
<comment type="caution">
    <text evidence="19">The sequence shown here is derived from an EMBL/GenBank/DDBJ whole genome shotgun (WGS) entry which is preliminary data.</text>
</comment>
<comment type="catalytic activity">
    <reaction evidence="1">
        <text>alpha-D-glucose 1-phosphate = alpha-D-glucose 6-phosphate</text>
        <dbReference type="Rhea" id="RHEA:23536"/>
        <dbReference type="ChEBI" id="CHEBI:58225"/>
        <dbReference type="ChEBI" id="CHEBI:58601"/>
        <dbReference type="EC" id="5.4.2.2"/>
    </reaction>
</comment>
<dbReference type="Pfam" id="PF02879">
    <property type="entry name" value="PGM_PMM_II"/>
    <property type="match status" value="1"/>
</dbReference>
<dbReference type="Gene3D" id="3.40.120.10">
    <property type="entry name" value="Alpha-D-Glucose-1,6-Bisphosphate, subunit A, domain 3"/>
    <property type="match status" value="3"/>
</dbReference>
<keyword evidence="7" id="KW-0597">Phosphoprotein</keyword>
<dbReference type="RefSeq" id="WP_184310827.1">
    <property type="nucleotide sequence ID" value="NZ_JACHEN010000013.1"/>
</dbReference>
<evidence type="ECO:0000313" key="20">
    <source>
        <dbReference type="Proteomes" id="UP000579281"/>
    </source>
</evidence>
<evidence type="ECO:0000259" key="18">
    <source>
        <dbReference type="Pfam" id="PF02880"/>
    </source>
</evidence>
<dbReference type="Pfam" id="PF02880">
    <property type="entry name" value="PGM_PMM_III"/>
    <property type="match status" value="1"/>
</dbReference>
<evidence type="ECO:0000256" key="3">
    <source>
        <dbReference type="ARBA" id="ARBA00005164"/>
    </source>
</evidence>
<gene>
    <name evidence="19" type="ORF">HNQ80_002393</name>
</gene>
<dbReference type="GO" id="GO:0005975">
    <property type="term" value="P:carbohydrate metabolic process"/>
    <property type="evidence" value="ECO:0007669"/>
    <property type="project" value="InterPro"/>
</dbReference>
<accession>A0A841KRC0</accession>
<dbReference type="InterPro" id="IPR005843">
    <property type="entry name" value="A-D-PHexomutase_C"/>
</dbReference>
<feature type="domain" description="Alpha-D-phosphohexomutase alpha/beta/alpha" evidence="18">
    <location>
        <begin position="322"/>
        <end position="447"/>
    </location>
</feature>
<dbReference type="Pfam" id="PF00408">
    <property type="entry name" value="PGM_PMM_IV"/>
    <property type="match status" value="1"/>
</dbReference>
<evidence type="ECO:0000313" key="19">
    <source>
        <dbReference type="EMBL" id="MBB6216294.1"/>
    </source>
</evidence>
<dbReference type="InterPro" id="IPR016066">
    <property type="entry name" value="A-D-PHexomutase_CS"/>
</dbReference>
<evidence type="ECO:0000259" key="16">
    <source>
        <dbReference type="Pfam" id="PF02878"/>
    </source>
</evidence>
<dbReference type="PROSITE" id="PS00710">
    <property type="entry name" value="PGM_PMM"/>
    <property type="match status" value="1"/>
</dbReference>
<dbReference type="PANTHER" id="PTHR45745:SF1">
    <property type="entry name" value="PHOSPHOGLUCOMUTASE 2B-RELATED"/>
    <property type="match status" value="1"/>
</dbReference>
<comment type="cofactor">
    <cofactor evidence="2">
        <name>Mg(2+)</name>
        <dbReference type="ChEBI" id="CHEBI:18420"/>
    </cofactor>
</comment>
<keyword evidence="9 14" id="KW-0460">Magnesium</keyword>
<dbReference type="InterPro" id="IPR005844">
    <property type="entry name" value="A-D-PHexomutase_a/b/a-I"/>
</dbReference>
<proteinExistence type="inferred from homology"/>
<evidence type="ECO:0000256" key="14">
    <source>
        <dbReference type="RuleBase" id="RU004326"/>
    </source>
</evidence>
<dbReference type="InterPro" id="IPR005846">
    <property type="entry name" value="A-D-PHexomutase_a/b/a-III"/>
</dbReference>
<evidence type="ECO:0000256" key="5">
    <source>
        <dbReference type="ARBA" id="ARBA00010231"/>
    </source>
</evidence>
<feature type="domain" description="Alpha-D-phosphohexomutase C-terminal" evidence="15">
    <location>
        <begin position="508"/>
        <end position="548"/>
    </location>
</feature>
<dbReference type="EC" id="5.4.2.2" evidence="6"/>